<dbReference type="PANTHER" id="PTHR42812:SF12">
    <property type="entry name" value="BETA-XYLOSIDASE-RELATED"/>
    <property type="match status" value="1"/>
</dbReference>
<evidence type="ECO:0000256" key="6">
    <source>
        <dbReference type="RuleBase" id="RU361187"/>
    </source>
</evidence>
<dbReference type="AlphaFoldDB" id="A0A5C5U5B1"/>
<dbReference type="Pfam" id="PF04616">
    <property type="entry name" value="Glyco_hydro_43"/>
    <property type="match status" value="1"/>
</dbReference>
<dbReference type="Gene3D" id="2.115.10.20">
    <property type="entry name" value="Glycosyl hydrolase domain, family 43"/>
    <property type="match status" value="1"/>
</dbReference>
<keyword evidence="9" id="KW-1185">Reference proteome</keyword>
<evidence type="ECO:0000256" key="2">
    <source>
        <dbReference type="ARBA" id="ARBA00022801"/>
    </source>
</evidence>
<dbReference type="EMBL" id="VOHE01000002">
    <property type="protein sequence ID" value="TWT20685.1"/>
    <property type="molecule type" value="Genomic_DNA"/>
</dbReference>
<dbReference type="CDD" id="cd09000">
    <property type="entry name" value="GH43_SXA-like"/>
    <property type="match status" value="1"/>
</dbReference>
<dbReference type="InterPro" id="IPR013320">
    <property type="entry name" value="ConA-like_dom_sf"/>
</dbReference>
<keyword evidence="3 6" id="KW-0326">Glycosidase</keyword>
<organism evidence="8 9">
    <name type="scientific">Luteimonas wenzhouensis</name>
    <dbReference type="NCBI Taxonomy" id="2599615"/>
    <lineage>
        <taxon>Bacteria</taxon>
        <taxon>Pseudomonadati</taxon>
        <taxon>Pseudomonadota</taxon>
        <taxon>Gammaproteobacteria</taxon>
        <taxon>Lysobacterales</taxon>
        <taxon>Lysobacteraceae</taxon>
        <taxon>Luteimonas</taxon>
    </lineage>
</organism>
<evidence type="ECO:0000313" key="8">
    <source>
        <dbReference type="EMBL" id="TWT20685.1"/>
    </source>
</evidence>
<feature type="site" description="Important for catalytic activity, responsible for pKa modulation of the active site Glu and correct orientation of both the proton donor and substrate" evidence="5">
    <location>
        <position position="128"/>
    </location>
</feature>
<name>A0A5C5U5B1_9GAMM</name>
<feature type="domain" description="Beta-xylosidase C-terminal Concanavalin A-like" evidence="7">
    <location>
        <begin position="322"/>
        <end position="521"/>
    </location>
</feature>
<dbReference type="GO" id="GO:0004553">
    <property type="term" value="F:hydrolase activity, hydrolyzing O-glycosyl compounds"/>
    <property type="evidence" value="ECO:0007669"/>
    <property type="project" value="InterPro"/>
</dbReference>
<accession>A0A5C5U5B1</accession>
<dbReference type="OrthoDB" id="9801455at2"/>
<comment type="caution">
    <text evidence="8">The sequence shown here is derived from an EMBL/GenBank/DDBJ whole genome shotgun (WGS) entry which is preliminary data.</text>
</comment>
<dbReference type="SUPFAM" id="SSF49899">
    <property type="entry name" value="Concanavalin A-like lectins/glucanases"/>
    <property type="match status" value="1"/>
</dbReference>
<evidence type="ECO:0000313" key="9">
    <source>
        <dbReference type="Proteomes" id="UP000315949"/>
    </source>
</evidence>
<dbReference type="Pfam" id="PF17851">
    <property type="entry name" value="GH43_C2"/>
    <property type="match status" value="1"/>
</dbReference>
<dbReference type="InterPro" id="IPR023296">
    <property type="entry name" value="Glyco_hydro_beta-prop_sf"/>
</dbReference>
<evidence type="ECO:0000259" key="7">
    <source>
        <dbReference type="Pfam" id="PF17851"/>
    </source>
</evidence>
<evidence type="ECO:0000256" key="3">
    <source>
        <dbReference type="ARBA" id="ARBA00023295"/>
    </source>
</evidence>
<dbReference type="SUPFAM" id="SSF75005">
    <property type="entry name" value="Arabinanase/levansucrase/invertase"/>
    <property type="match status" value="1"/>
</dbReference>
<sequence length="532" mass="59852">MPIVPNPVLRGFHPDPSIVRVGDDYYIATSTFEWWPGVAIAHSRDLVHWRTVRPAITRASQLDLRGRPNSGGVWAPALSHADGLFHLIYTDVRGWTGEFKDVRNYLVTASDIEGPWSEPIHLNNSGFDPSLFHDVDGRKWLVNMVWDHRPGHNSFGGILLQEYDPSARALVGPIHNIFRGTPLGLVEGPHLYHVDGWYYLLVAEGGTFATHAATVARSRRIEGPYQPMPDGPLLTSAHDPSLRLQSAGHGSLVQHADGSWSLAHLCRRPLPNGRSILGRETALQDIAWVDGWPRLAHGTRTPADHFTAPDLPPHPWPAVPERDDFDAPRLGPHWQSPRAPIDEAMASLTARPGYLRLYGRESIVSRFEQSLVARRQQAFRIEATTCVEFSPEDFQQIAGLVAFYSTDSFYYLFLSRTGHSRRCLGLMRCERGQVTWPVEKEYPLDDCERVYLRLAIDYDRIRFAYSRDGELWSAVGWEHDASILADEHAVPCGFTGNFVGIACQDISGRRLHADFDWFEYRELGDAAESGTK</sequence>
<protein>
    <submittedName>
        <fullName evidence="8">Glycoside hydrolase family 43 protein</fullName>
    </submittedName>
</protein>
<dbReference type="GO" id="GO:0005975">
    <property type="term" value="P:carbohydrate metabolic process"/>
    <property type="evidence" value="ECO:0007669"/>
    <property type="project" value="InterPro"/>
</dbReference>
<gene>
    <name evidence="8" type="ORF">FQY79_04995</name>
</gene>
<feature type="active site" description="Proton donor" evidence="4">
    <location>
        <position position="187"/>
    </location>
</feature>
<proteinExistence type="inferred from homology"/>
<dbReference type="Gene3D" id="2.60.120.200">
    <property type="match status" value="1"/>
</dbReference>
<dbReference type="InterPro" id="IPR051795">
    <property type="entry name" value="Glycosyl_Hydrlase_43"/>
</dbReference>
<evidence type="ECO:0000256" key="1">
    <source>
        <dbReference type="ARBA" id="ARBA00009865"/>
    </source>
</evidence>
<dbReference type="PANTHER" id="PTHR42812">
    <property type="entry name" value="BETA-XYLOSIDASE"/>
    <property type="match status" value="1"/>
</dbReference>
<dbReference type="InterPro" id="IPR041542">
    <property type="entry name" value="GH43_C2"/>
</dbReference>
<evidence type="ECO:0000256" key="4">
    <source>
        <dbReference type="PIRSR" id="PIRSR606710-1"/>
    </source>
</evidence>
<comment type="similarity">
    <text evidence="1 6">Belongs to the glycosyl hydrolase 43 family.</text>
</comment>
<keyword evidence="2 6" id="KW-0378">Hydrolase</keyword>
<dbReference type="InterPro" id="IPR006710">
    <property type="entry name" value="Glyco_hydro_43"/>
</dbReference>
<dbReference type="Proteomes" id="UP000315949">
    <property type="component" value="Unassembled WGS sequence"/>
</dbReference>
<dbReference type="RefSeq" id="WP_146311365.1">
    <property type="nucleotide sequence ID" value="NZ_VOHE01000002.1"/>
</dbReference>
<evidence type="ECO:0000256" key="5">
    <source>
        <dbReference type="PIRSR" id="PIRSR606710-2"/>
    </source>
</evidence>
<reference evidence="8 9" key="1">
    <citation type="submission" date="2019-07" db="EMBL/GenBank/DDBJ databases">
        <title>Luteimonas sp. YD-1 nov., isolated from acidic soil.</title>
        <authorList>
            <person name="Zhou J."/>
        </authorList>
    </citation>
    <scope>NUCLEOTIDE SEQUENCE [LARGE SCALE GENOMIC DNA]</scope>
    <source>
        <strain evidence="8 9">YD-1</strain>
    </source>
</reference>
<feature type="active site" description="Proton acceptor" evidence="4">
    <location>
        <position position="15"/>
    </location>
</feature>